<comment type="subcellular location">
    <subcellularLocation>
        <location evidence="1">Cell envelope</location>
    </subcellularLocation>
</comment>
<dbReference type="EMBL" id="FOAG01000007">
    <property type="protein sequence ID" value="SEL71191.1"/>
    <property type="molecule type" value="Genomic_DNA"/>
</dbReference>
<dbReference type="Proteomes" id="UP000199582">
    <property type="component" value="Unassembled WGS sequence"/>
</dbReference>
<evidence type="ECO:0000313" key="7">
    <source>
        <dbReference type="Proteomes" id="UP000199582"/>
    </source>
</evidence>
<dbReference type="Gene3D" id="6.10.140.1990">
    <property type="match status" value="1"/>
</dbReference>
<dbReference type="Gene3D" id="2.40.30.170">
    <property type="match status" value="1"/>
</dbReference>
<reference evidence="6 7" key="1">
    <citation type="submission" date="2016-10" db="EMBL/GenBank/DDBJ databases">
        <authorList>
            <person name="de Groot N.N."/>
        </authorList>
    </citation>
    <scope>NUCLEOTIDE SEQUENCE [LARGE SCALE GENOMIC DNA]</scope>
    <source>
        <strain evidence="6 7">DSM 100674</strain>
    </source>
</reference>
<dbReference type="GO" id="GO:1990961">
    <property type="term" value="P:xenobiotic detoxification by transmembrane export across the plasma membrane"/>
    <property type="evidence" value="ECO:0007669"/>
    <property type="project" value="InterPro"/>
</dbReference>
<proteinExistence type="predicted"/>
<evidence type="ECO:0000259" key="4">
    <source>
        <dbReference type="Pfam" id="PF25917"/>
    </source>
</evidence>
<dbReference type="InterPro" id="IPR058625">
    <property type="entry name" value="MdtA-like_BSH"/>
</dbReference>
<dbReference type="GO" id="GO:1990195">
    <property type="term" value="C:macrolide transmembrane transporter complex"/>
    <property type="evidence" value="ECO:0007669"/>
    <property type="project" value="InterPro"/>
</dbReference>
<evidence type="ECO:0000256" key="3">
    <source>
        <dbReference type="SAM" id="Coils"/>
    </source>
</evidence>
<dbReference type="InterPro" id="IPR058792">
    <property type="entry name" value="Beta-barrel_RND_2"/>
</dbReference>
<name>A0A1H7SES1_9RHOB</name>
<evidence type="ECO:0000313" key="6">
    <source>
        <dbReference type="EMBL" id="SEL71191.1"/>
    </source>
</evidence>
<dbReference type="SUPFAM" id="SSF111369">
    <property type="entry name" value="HlyD-like secretion proteins"/>
    <property type="match status" value="1"/>
</dbReference>
<dbReference type="GO" id="GO:0030313">
    <property type="term" value="C:cell envelope"/>
    <property type="evidence" value="ECO:0007669"/>
    <property type="project" value="UniProtKB-SubCell"/>
</dbReference>
<organism evidence="6 7">
    <name type="scientific">Roseovarius azorensis</name>
    <dbReference type="NCBI Taxonomy" id="1287727"/>
    <lineage>
        <taxon>Bacteria</taxon>
        <taxon>Pseudomonadati</taxon>
        <taxon>Pseudomonadota</taxon>
        <taxon>Alphaproteobacteria</taxon>
        <taxon>Rhodobacterales</taxon>
        <taxon>Roseobacteraceae</taxon>
        <taxon>Roseovarius</taxon>
    </lineage>
</organism>
<dbReference type="Gene3D" id="2.40.50.100">
    <property type="match status" value="1"/>
</dbReference>
<dbReference type="Pfam" id="PF25917">
    <property type="entry name" value="BSH_RND"/>
    <property type="match status" value="1"/>
</dbReference>
<feature type="coiled-coil region" evidence="3">
    <location>
        <begin position="86"/>
        <end position="172"/>
    </location>
</feature>
<dbReference type="Pfam" id="PF25954">
    <property type="entry name" value="Beta-barrel_RND_2"/>
    <property type="match status" value="1"/>
</dbReference>
<dbReference type="InterPro" id="IPR050465">
    <property type="entry name" value="UPF0194_transport"/>
</dbReference>
<dbReference type="OrthoDB" id="9811754at2"/>
<keyword evidence="2 3" id="KW-0175">Coiled coil</keyword>
<feature type="domain" description="Multidrug resistance protein MdtA-like barrel-sandwich hybrid" evidence="4">
    <location>
        <begin position="47"/>
        <end position="213"/>
    </location>
</feature>
<gene>
    <name evidence="6" type="ORF">SAMN05443999_107111</name>
</gene>
<dbReference type="RefSeq" id="WP_093037093.1">
    <property type="nucleotide sequence ID" value="NZ_FOAG01000007.1"/>
</dbReference>
<dbReference type="AlphaFoldDB" id="A0A1H7SES1"/>
<evidence type="ECO:0000259" key="5">
    <source>
        <dbReference type="Pfam" id="PF25954"/>
    </source>
</evidence>
<keyword evidence="7" id="KW-1185">Reference proteome</keyword>
<dbReference type="GO" id="GO:0019898">
    <property type="term" value="C:extrinsic component of membrane"/>
    <property type="evidence" value="ECO:0007669"/>
    <property type="project" value="InterPro"/>
</dbReference>
<dbReference type="PANTHER" id="PTHR32347:SF23">
    <property type="entry name" value="BLL5650 PROTEIN"/>
    <property type="match status" value="1"/>
</dbReference>
<protein>
    <submittedName>
        <fullName evidence="6">HlyD family secretion protein</fullName>
    </submittedName>
</protein>
<sequence length="319" mass="35689">MRNTWLLSALLLAIIAGGSYGLFLYLRPAPLPEQLLYGNGHIEGTEVRVAVEVAGRVVESGIDEGVTVTKGDLLLRLDDADFILRKEQAEAGVEARRREREQAERELQVWRHHYEIAERELSRYRELGRRGTVTPQRVEQAENAFRNAQGRVGALEAEIGATEGRIEAARKELAVVANQLKKTRVFTPVSGTVLAKTIEVGEFAQQGRTVAILADLSRIELKVFIPEKDIGKVKLDASARVRVDAFPDRLFEGRVARVDQQAQFTPRDIHMPEERTRMVFGLTLVLGNPDGVLKPGMPADAWILWDSGTRWPPQLFVPQ</sequence>
<feature type="domain" description="CusB-like beta-barrel" evidence="5">
    <location>
        <begin position="222"/>
        <end position="300"/>
    </location>
</feature>
<dbReference type="PANTHER" id="PTHR32347">
    <property type="entry name" value="EFFLUX SYSTEM COMPONENT YKNX-RELATED"/>
    <property type="match status" value="1"/>
</dbReference>
<evidence type="ECO:0000256" key="1">
    <source>
        <dbReference type="ARBA" id="ARBA00004196"/>
    </source>
</evidence>
<evidence type="ECO:0000256" key="2">
    <source>
        <dbReference type="ARBA" id="ARBA00023054"/>
    </source>
</evidence>
<dbReference type="InterPro" id="IPR030190">
    <property type="entry name" value="MacA_alpha-hairpin_sf"/>
</dbReference>
<dbReference type="STRING" id="1287727.SAMN05443999_107111"/>
<accession>A0A1H7SES1</accession>